<proteinExistence type="predicted"/>
<feature type="compositionally biased region" description="Gly residues" evidence="1">
    <location>
        <begin position="189"/>
        <end position="232"/>
    </location>
</feature>
<protein>
    <submittedName>
        <fullName evidence="3">Uncharacterized protein</fullName>
    </submittedName>
</protein>
<feature type="compositionally biased region" description="Basic and acidic residues" evidence="1">
    <location>
        <begin position="378"/>
        <end position="394"/>
    </location>
</feature>
<sequence length="732" mass="80454">MDSQLGEESPSGHKSLEDIIIATNDKINLDVNNYDYFNYQREEPLPQREEKSNAHVGDSLVNQTQFSQTETHNGRVNPLGGDPFKAELGGDAGEEAKEVAAKDVEAKEVAAKDVEAKDVAAKDVEAKEKKDAKKHDDVMNMEEVKVGEGPENVEGAKEVEETCTVAGAVVVGEGVNAQEGTPGSSDTGDTGGNGDTGDTGGNGYTGDTGGNGDTGDTGDTGGNGDTGDTGGNGDTGNGATDCAGHIGYACPGEAYGIKNEDLTKGEKKKERAKETYKSKLFRLFRRRDAPNCASNEEGGGGNGGEDGCELTVERANDLIVEHTDERADERADERSDERADKHGDERGEGIPEDALKQDEHLILDVQSEHAVEMTFAKSRSEENSDKSTANEKKESSDSTVKKVYSLEKLKSFVSNNTFFREKKSLLMQKKSKISKDVNFFCSNYNMFLCFILYILCFSFVLSSLCCDIWKIHEMELQSNNKTKSVQIVIGATTIRRIQKVSNMNGDVTLSIDKEQKMDSLINNMYCKKVKKDELESFLLHLAASGKLKIPHEMKEGKDKETLNDDELINAFTNPGDVGLLRDEKLILTRKYIFGSTIYNLECKFLEKIKKAGTFHKILLYAILLFLFVSICLLSHILLKYKSSKNIQKLKYISFVLVNLALITLISSVFSINREYNIPLCVQRDGSSDICLDGKSIHLIRASILLIIFSNLFFCKFVNIARTKGSTIDGSIV</sequence>
<feature type="transmembrane region" description="Helical" evidence="2">
    <location>
        <begin position="444"/>
        <end position="469"/>
    </location>
</feature>
<feature type="transmembrane region" description="Helical" evidence="2">
    <location>
        <begin position="617"/>
        <end position="637"/>
    </location>
</feature>
<accession>A0A1A8Z588</accession>
<gene>
    <name evidence="3" type="ORF">POVWA2_036880</name>
</gene>
<reference evidence="4" key="1">
    <citation type="submission" date="2016-05" db="EMBL/GenBank/DDBJ databases">
        <authorList>
            <person name="Naeem Raeece"/>
        </authorList>
    </citation>
    <scope>NUCLEOTIDE SEQUENCE [LARGE SCALE GENOMIC DNA]</scope>
</reference>
<evidence type="ECO:0000313" key="3">
    <source>
        <dbReference type="EMBL" id="SBT39022.1"/>
    </source>
</evidence>
<evidence type="ECO:0000256" key="1">
    <source>
        <dbReference type="SAM" id="MobiDB-lite"/>
    </source>
</evidence>
<dbReference type="AlphaFoldDB" id="A0A1A8Z588"/>
<organism evidence="3 4">
    <name type="scientific">Plasmodium ovale wallikeri</name>
    <dbReference type="NCBI Taxonomy" id="864142"/>
    <lineage>
        <taxon>Eukaryota</taxon>
        <taxon>Sar</taxon>
        <taxon>Alveolata</taxon>
        <taxon>Apicomplexa</taxon>
        <taxon>Aconoidasida</taxon>
        <taxon>Haemosporida</taxon>
        <taxon>Plasmodiidae</taxon>
        <taxon>Plasmodium</taxon>
        <taxon>Plasmodium (Plasmodium)</taxon>
    </lineage>
</organism>
<keyword evidence="2" id="KW-1133">Transmembrane helix</keyword>
<keyword evidence="2" id="KW-0812">Transmembrane</keyword>
<feature type="region of interest" description="Disordered" evidence="1">
    <location>
        <begin position="374"/>
        <end position="394"/>
    </location>
</feature>
<dbReference type="EMBL" id="FLRE01000142">
    <property type="protein sequence ID" value="SBT39022.1"/>
    <property type="molecule type" value="Genomic_DNA"/>
</dbReference>
<keyword evidence="2" id="KW-0472">Membrane</keyword>
<evidence type="ECO:0000313" key="4">
    <source>
        <dbReference type="Proteomes" id="UP000078550"/>
    </source>
</evidence>
<feature type="transmembrane region" description="Helical" evidence="2">
    <location>
        <begin position="649"/>
        <end position="669"/>
    </location>
</feature>
<feature type="region of interest" description="Disordered" evidence="1">
    <location>
        <begin position="173"/>
        <end position="232"/>
    </location>
</feature>
<evidence type="ECO:0000256" key="2">
    <source>
        <dbReference type="SAM" id="Phobius"/>
    </source>
</evidence>
<dbReference type="Proteomes" id="UP000078550">
    <property type="component" value="Unassembled WGS sequence"/>
</dbReference>
<feature type="region of interest" description="Disordered" evidence="1">
    <location>
        <begin position="319"/>
        <end position="356"/>
    </location>
</feature>
<name>A0A1A8Z588_PLAOA</name>